<dbReference type="InterPro" id="IPR016181">
    <property type="entry name" value="Acyl_CoA_acyltransferase"/>
</dbReference>
<dbReference type="Gene3D" id="3.40.630.110">
    <property type="entry name" value="GNAT acetyltransferase-like"/>
    <property type="match status" value="1"/>
</dbReference>
<accession>A0AA42DKT1</accession>
<dbReference type="PANTHER" id="PTHR31143:SF2">
    <property type="entry name" value="FR47-LIKE DOMAIN-CONTAINING PROTEIN-RELATED"/>
    <property type="match status" value="1"/>
</dbReference>
<proteinExistence type="predicted"/>
<dbReference type="InterPro" id="IPR042573">
    <property type="entry name" value="GNAT_acetyltra_N"/>
</dbReference>
<dbReference type="EMBL" id="JAQIFT010000016">
    <property type="protein sequence ID" value="MDA3730836.1"/>
    <property type="molecule type" value="Genomic_DNA"/>
</dbReference>
<organism evidence="2 3">
    <name type="scientific">Holtiella tumoricola</name>
    <dbReference type="NCBI Taxonomy" id="3018743"/>
    <lineage>
        <taxon>Bacteria</taxon>
        <taxon>Bacillati</taxon>
        <taxon>Bacillota</taxon>
        <taxon>Clostridia</taxon>
        <taxon>Lachnospirales</taxon>
        <taxon>Cellulosilyticaceae</taxon>
        <taxon>Holtiella</taxon>
    </lineage>
</organism>
<dbReference type="Pfam" id="PF12746">
    <property type="entry name" value="GNAT_acetyltran"/>
    <property type="match status" value="1"/>
</dbReference>
<dbReference type="PROSITE" id="PS51186">
    <property type="entry name" value="GNAT"/>
    <property type="match status" value="1"/>
</dbReference>
<dbReference type="Gene3D" id="3.40.630.30">
    <property type="match status" value="1"/>
</dbReference>
<sequence>MQQINRIEGYRVSKLFKDWKETLIWSYLQGCMGCGWVDDAEEPKSAQIVVGDFCFLAGEPNIEIVRHIPTDYKSEYLIMVPQNETWAKFIEDTYLERSFKITRYAIKKEPEVFNILKLKSYVESLDASYVLKAIDQEVYEQVMQVEWGQDLCSQFASYEDYAQRGLGFVVLHEGKVVSGASSYTIYREGIEIEIDTHKDYRRQGLALVCGARLVLECLERGLYPSWDAANKASVALAEKLGYHFAHEYVAYAVKVC</sequence>
<dbReference type="InterPro" id="IPR027365">
    <property type="entry name" value="GNAT_acetyltra_YdfB-like"/>
</dbReference>
<name>A0AA42DKT1_9FIRM</name>
<dbReference type="RefSeq" id="WP_271011340.1">
    <property type="nucleotide sequence ID" value="NZ_JAQIFT010000016.1"/>
</dbReference>
<reference evidence="2" key="1">
    <citation type="journal article" date="2023" name="Int. J. Syst. Evol. Microbiol.">
        <title>&lt;i&gt;Holtiella tumoricola&lt;/i&gt; gen. nov. sp. nov., isolated from a human clinical sample.</title>
        <authorList>
            <person name="Allen-Vercoe E."/>
            <person name="Daigneault M.C."/>
            <person name="Vancuren S.J."/>
            <person name="Cochrane K."/>
            <person name="O'Neal L.L."/>
            <person name="Sankaranarayanan K."/>
            <person name="Lawson P.A."/>
        </authorList>
    </citation>
    <scope>NUCLEOTIDE SEQUENCE</scope>
    <source>
        <strain evidence="2">CC70A</strain>
    </source>
</reference>
<gene>
    <name evidence="2" type="ORF">PBV87_04900</name>
</gene>
<evidence type="ECO:0000313" key="2">
    <source>
        <dbReference type="EMBL" id="MDA3730836.1"/>
    </source>
</evidence>
<dbReference type="SUPFAM" id="SSF55729">
    <property type="entry name" value="Acyl-CoA N-acyltransferases (Nat)"/>
    <property type="match status" value="1"/>
</dbReference>
<evidence type="ECO:0000259" key="1">
    <source>
        <dbReference type="PROSITE" id="PS51186"/>
    </source>
</evidence>
<comment type="caution">
    <text evidence="2">The sequence shown here is derived from an EMBL/GenBank/DDBJ whole genome shotgun (WGS) entry which is preliminary data.</text>
</comment>
<dbReference type="InterPro" id="IPR000182">
    <property type="entry name" value="GNAT_dom"/>
</dbReference>
<evidence type="ECO:0000313" key="3">
    <source>
        <dbReference type="Proteomes" id="UP001169242"/>
    </source>
</evidence>
<dbReference type="AlphaFoldDB" id="A0AA42DKT1"/>
<dbReference type="GO" id="GO:0016747">
    <property type="term" value="F:acyltransferase activity, transferring groups other than amino-acyl groups"/>
    <property type="evidence" value="ECO:0007669"/>
    <property type="project" value="InterPro"/>
</dbReference>
<feature type="domain" description="N-acetyltransferase" evidence="1">
    <location>
        <begin position="129"/>
        <end position="256"/>
    </location>
</feature>
<protein>
    <submittedName>
        <fullName evidence="2">GNAT family N-acetyltransferase</fullName>
    </submittedName>
</protein>
<keyword evidence="3" id="KW-1185">Reference proteome</keyword>
<dbReference type="PANTHER" id="PTHR31143">
    <property type="match status" value="1"/>
</dbReference>
<dbReference type="Proteomes" id="UP001169242">
    <property type="component" value="Unassembled WGS sequence"/>
</dbReference>